<evidence type="ECO:0000313" key="7">
    <source>
        <dbReference type="EMBL" id="KIM48756.1"/>
    </source>
</evidence>
<dbReference type="SMART" id="SM00075">
    <property type="entry name" value="HYDRO"/>
    <property type="match status" value="1"/>
</dbReference>
<dbReference type="HOGENOM" id="CLU_105134_2_0_1"/>
<reference evidence="7 8" key="1">
    <citation type="submission" date="2014-04" db="EMBL/GenBank/DDBJ databases">
        <authorList>
            <consortium name="DOE Joint Genome Institute"/>
            <person name="Kuo A."/>
            <person name="Gay G."/>
            <person name="Dore J."/>
            <person name="Kohler A."/>
            <person name="Nagy L.G."/>
            <person name="Floudas D."/>
            <person name="Copeland A."/>
            <person name="Barry K.W."/>
            <person name="Cichocki N."/>
            <person name="Veneault-Fourrey C."/>
            <person name="LaButti K."/>
            <person name="Lindquist E.A."/>
            <person name="Lipzen A."/>
            <person name="Lundell T."/>
            <person name="Morin E."/>
            <person name="Murat C."/>
            <person name="Sun H."/>
            <person name="Tunlid A."/>
            <person name="Henrissat B."/>
            <person name="Grigoriev I.V."/>
            <person name="Hibbett D.S."/>
            <person name="Martin F."/>
            <person name="Nordberg H.P."/>
            <person name="Cantor M.N."/>
            <person name="Hua S.X."/>
        </authorList>
    </citation>
    <scope>NUCLEOTIDE SEQUENCE [LARGE SCALE GENOMIC DNA]</scope>
    <source>
        <strain evidence="8">h7</strain>
    </source>
</reference>
<feature type="chain" id="PRO_5013988180" description="Hydrophobin" evidence="6">
    <location>
        <begin position="21"/>
        <end position="119"/>
    </location>
</feature>
<protein>
    <recommendedName>
        <fullName evidence="6">Hydrophobin</fullName>
    </recommendedName>
</protein>
<evidence type="ECO:0000256" key="4">
    <source>
        <dbReference type="ARBA" id="ARBA00022525"/>
    </source>
</evidence>
<feature type="signal peptide" evidence="6">
    <location>
        <begin position="1"/>
        <end position="20"/>
    </location>
</feature>
<dbReference type="EMBL" id="KN831768">
    <property type="protein sequence ID" value="KIM48756.1"/>
    <property type="molecule type" value="Genomic_DNA"/>
</dbReference>
<evidence type="ECO:0000256" key="5">
    <source>
        <dbReference type="ARBA" id="ARBA00023157"/>
    </source>
</evidence>
<keyword evidence="8" id="KW-1185">Reference proteome</keyword>
<evidence type="ECO:0000256" key="2">
    <source>
        <dbReference type="ARBA" id="ARBA00010446"/>
    </source>
</evidence>
<sequence length="119" mass="12215">MFIANLKAFSLLALPLMVVANPLVARTDPPKICNKGSLKCCESAHDAKSSEVAGLLGLLGLDLLLNGLIGVTCSPITVIRAGSTHCSQQTLCCNGESYGNGQGSQSLLNVGCSPISLSI</sequence>
<accession>A0A0C3CY57</accession>
<dbReference type="InterPro" id="IPR001338">
    <property type="entry name" value="Class_I_Hydrophobin"/>
</dbReference>
<comment type="subcellular location">
    <subcellularLocation>
        <location evidence="1 6">Secreted</location>
        <location evidence="1 6">Cell wall</location>
    </subcellularLocation>
</comment>
<reference evidence="8" key="2">
    <citation type="submission" date="2015-01" db="EMBL/GenBank/DDBJ databases">
        <title>Evolutionary Origins and Diversification of the Mycorrhizal Mutualists.</title>
        <authorList>
            <consortium name="DOE Joint Genome Institute"/>
            <consortium name="Mycorrhizal Genomics Consortium"/>
            <person name="Kohler A."/>
            <person name="Kuo A."/>
            <person name="Nagy L.G."/>
            <person name="Floudas D."/>
            <person name="Copeland A."/>
            <person name="Barry K.W."/>
            <person name="Cichocki N."/>
            <person name="Veneault-Fourrey C."/>
            <person name="LaButti K."/>
            <person name="Lindquist E.A."/>
            <person name="Lipzen A."/>
            <person name="Lundell T."/>
            <person name="Morin E."/>
            <person name="Murat C."/>
            <person name="Riley R."/>
            <person name="Ohm R."/>
            <person name="Sun H."/>
            <person name="Tunlid A."/>
            <person name="Henrissat B."/>
            <person name="Grigoriev I.V."/>
            <person name="Hibbett D.S."/>
            <person name="Martin F."/>
        </authorList>
    </citation>
    <scope>NUCLEOTIDE SEQUENCE [LARGE SCALE GENOMIC DNA]</scope>
    <source>
        <strain evidence="8">h7</strain>
    </source>
</reference>
<proteinExistence type="inferred from homology"/>
<dbReference type="STRING" id="686832.A0A0C3CY57"/>
<dbReference type="GO" id="GO:0005199">
    <property type="term" value="F:structural constituent of cell wall"/>
    <property type="evidence" value="ECO:0007669"/>
    <property type="project" value="InterPro"/>
</dbReference>
<name>A0A0C3CY57_HEBCY</name>
<evidence type="ECO:0000256" key="6">
    <source>
        <dbReference type="RuleBase" id="RU365009"/>
    </source>
</evidence>
<evidence type="ECO:0000256" key="3">
    <source>
        <dbReference type="ARBA" id="ARBA00022512"/>
    </source>
</evidence>
<keyword evidence="6" id="KW-0732">Signal</keyword>
<dbReference type="CDD" id="cd23507">
    <property type="entry name" value="hydrophobin_I"/>
    <property type="match status" value="1"/>
</dbReference>
<dbReference type="OrthoDB" id="4225815at2759"/>
<comment type="similarity">
    <text evidence="2 6">Belongs to the fungal hydrophobin family.</text>
</comment>
<dbReference type="Proteomes" id="UP000053424">
    <property type="component" value="Unassembled WGS sequence"/>
</dbReference>
<keyword evidence="4 6" id="KW-0964">Secreted</keyword>
<evidence type="ECO:0000313" key="8">
    <source>
        <dbReference type="Proteomes" id="UP000053424"/>
    </source>
</evidence>
<dbReference type="GO" id="GO:0009277">
    <property type="term" value="C:fungal-type cell wall"/>
    <property type="evidence" value="ECO:0007669"/>
    <property type="project" value="InterPro"/>
</dbReference>
<dbReference type="Pfam" id="PF01185">
    <property type="entry name" value="Hydrophobin"/>
    <property type="match status" value="1"/>
</dbReference>
<evidence type="ECO:0000256" key="1">
    <source>
        <dbReference type="ARBA" id="ARBA00004191"/>
    </source>
</evidence>
<keyword evidence="5 6" id="KW-1015">Disulfide bond</keyword>
<keyword evidence="3 6" id="KW-0134">Cell wall</keyword>
<gene>
    <name evidence="7" type="ORF">M413DRAFT_21087</name>
</gene>
<organism evidence="7 8">
    <name type="scientific">Hebeloma cylindrosporum</name>
    <dbReference type="NCBI Taxonomy" id="76867"/>
    <lineage>
        <taxon>Eukaryota</taxon>
        <taxon>Fungi</taxon>
        <taxon>Dikarya</taxon>
        <taxon>Basidiomycota</taxon>
        <taxon>Agaricomycotina</taxon>
        <taxon>Agaricomycetes</taxon>
        <taxon>Agaricomycetidae</taxon>
        <taxon>Agaricales</taxon>
        <taxon>Agaricineae</taxon>
        <taxon>Hymenogastraceae</taxon>
        <taxon>Hebeloma</taxon>
    </lineage>
</organism>
<dbReference type="AlphaFoldDB" id="A0A0C3CY57"/>